<feature type="domain" description="Macro" evidence="2">
    <location>
        <begin position="30"/>
        <end position="210"/>
    </location>
</feature>
<evidence type="ECO:0000259" key="2">
    <source>
        <dbReference type="PROSITE" id="PS51154"/>
    </source>
</evidence>
<gene>
    <name evidence="3" type="ORF">PV08_07449</name>
</gene>
<evidence type="ECO:0000256" key="1">
    <source>
        <dbReference type="SAM" id="MobiDB-lite"/>
    </source>
</evidence>
<sequence length="396" mass="43311">MASSKLLPLKSIPTLSDLYRAELLAPSAEEDLASPNQEYNDKISLIQHDITLLEVDAIVNAANRRLLGGGGVDGAIHRAAGPGLLKECATLDGCATGSAKITDAYNLPCKKVIHAVGPIFDSITKSEPLLRSCYRTAFRLAAQNDCKSIAFPAISCGVYGFPSKPAALAAIRETLAFLKTPAASGIERIIFCNFMDRDVDAYADLLPLIFPPTLEDLSPTSESDLSDLTDSDDDEGQPSPMRPIPPRTLYVNPRVDRNSGSRSASFRSSSKRSFEELFEDDDEEDESPVTKKRRAGSGPFDCEGGDEQDQSLREGAESESEDEVDTKIPTTVWKGRLTDPVDDECPHERFYVADGLSSHGLWPHGAWICECGEKFLQRCCTDMPAIGRGVYHRYHY</sequence>
<feature type="region of interest" description="Disordered" evidence="1">
    <location>
        <begin position="217"/>
        <end position="325"/>
    </location>
</feature>
<dbReference type="Proteomes" id="UP000053328">
    <property type="component" value="Unassembled WGS sequence"/>
</dbReference>
<dbReference type="HOGENOM" id="CLU_046550_10_2_1"/>
<feature type="compositionally biased region" description="Acidic residues" evidence="1">
    <location>
        <begin position="276"/>
        <end position="287"/>
    </location>
</feature>
<feature type="compositionally biased region" description="Acidic residues" evidence="1">
    <location>
        <begin position="224"/>
        <end position="236"/>
    </location>
</feature>
<dbReference type="CDD" id="cd02908">
    <property type="entry name" value="Macro_OAADPr_deacetylase"/>
    <property type="match status" value="1"/>
</dbReference>
<accession>A0A0D2B7K5</accession>
<dbReference type="STRING" id="91928.A0A0D2B7K5"/>
<dbReference type="InterPro" id="IPR043472">
    <property type="entry name" value="Macro_dom-like"/>
</dbReference>
<reference evidence="3 4" key="1">
    <citation type="submission" date="2015-01" db="EMBL/GenBank/DDBJ databases">
        <title>The Genome Sequence of Exophiala spinifera CBS89968.</title>
        <authorList>
            <consortium name="The Broad Institute Genomics Platform"/>
            <person name="Cuomo C."/>
            <person name="de Hoog S."/>
            <person name="Gorbushina A."/>
            <person name="Stielow B."/>
            <person name="Teixiera M."/>
            <person name="Abouelleil A."/>
            <person name="Chapman S.B."/>
            <person name="Priest M."/>
            <person name="Young S.K."/>
            <person name="Wortman J."/>
            <person name="Nusbaum C."/>
            <person name="Birren B."/>
        </authorList>
    </citation>
    <scope>NUCLEOTIDE SEQUENCE [LARGE SCALE GENOMIC DNA]</scope>
    <source>
        <strain evidence="3 4">CBS 89968</strain>
    </source>
</reference>
<organism evidence="3 4">
    <name type="scientific">Exophiala spinifera</name>
    <dbReference type="NCBI Taxonomy" id="91928"/>
    <lineage>
        <taxon>Eukaryota</taxon>
        <taxon>Fungi</taxon>
        <taxon>Dikarya</taxon>
        <taxon>Ascomycota</taxon>
        <taxon>Pezizomycotina</taxon>
        <taxon>Eurotiomycetes</taxon>
        <taxon>Chaetothyriomycetidae</taxon>
        <taxon>Chaetothyriales</taxon>
        <taxon>Herpotrichiellaceae</taxon>
        <taxon>Exophiala</taxon>
    </lineage>
</organism>
<dbReference type="AlphaFoldDB" id="A0A0D2B7K5"/>
<dbReference type="RefSeq" id="XP_016234881.1">
    <property type="nucleotide sequence ID" value="XM_016381779.1"/>
</dbReference>
<dbReference type="VEuPathDB" id="FungiDB:PV08_07449"/>
<keyword evidence="4" id="KW-1185">Reference proteome</keyword>
<name>A0A0D2B7K5_9EURO</name>
<evidence type="ECO:0000313" key="4">
    <source>
        <dbReference type="Proteomes" id="UP000053328"/>
    </source>
</evidence>
<dbReference type="OrthoDB" id="6077599at2759"/>
<dbReference type="InterPro" id="IPR002589">
    <property type="entry name" value="Macro_dom"/>
</dbReference>
<proteinExistence type="predicted"/>
<dbReference type="PROSITE" id="PS51154">
    <property type="entry name" value="MACRO"/>
    <property type="match status" value="1"/>
</dbReference>
<protein>
    <recommendedName>
        <fullName evidence="2">Macro domain-containing protein</fullName>
    </recommendedName>
</protein>
<dbReference type="SMART" id="SM00506">
    <property type="entry name" value="A1pp"/>
    <property type="match status" value="1"/>
</dbReference>
<dbReference type="SUPFAM" id="SSF52949">
    <property type="entry name" value="Macro domain-like"/>
    <property type="match status" value="1"/>
</dbReference>
<dbReference type="Pfam" id="PF01661">
    <property type="entry name" value="Macro"/>
    <property type="match status" value="1"/>
</dbReference>
<dbReference type="PANTHER" id="PTHR11106:SF27">
    <property type="entry name" value="MACRO DOMAIN-CONTAINING PROTEIN"/>
    <property type="match status" value="1"/>
</dbReference>
<dbReference type="EMBL" id="KN847496">
    <property type="protein sequence ID" value="KIW14665.1"/>
    <property type="molecule type" value="Genomic_DNA"/>
</dbReference>
<evidence type="ECO:0000313" key="3">
    <source>
        <dbReference type="EMBL" id="KIW14665.1"/>
    </source>
</evidence>
<dbReference type="Gene3D" id="3.40.220.10">
    <property type="entry name" value="Leucine Aminopeptidase, subunit E, domain 1"/>
    <property type="match status" value="1"/>
</dbReference>
<dbReference type="GeneID" id="27334532"/>
<dbReference type="PANTHER" id="PTHR11106">
    <property type="entry name" value="GANGLIOSIDE INDUCED DIFFERENTIATION ASSOCIATED PROTEIN 2-RELATED"/>
    <property type="match status" value="1"/>
</dbReference>